<name>A0A6B8M2Y9_9HYPH</name>
<dbReference type="AlphaFoldDB" id="A0A6B8M2Y9"/>
<evidence type="ECO:0000313" key="4">
    <source>
        <dbReference type="Proteomes" id="UP000422569"/>
    </source>
</evidence>
<keyword evidence="4" id="KW-1185">Reference proteome</keyword>
<dbReference type="RefSeq" id="WP_016919719.1">
    <property type="nucleotide sequence ID" value="NZ_CP044331.1"/>
</dbReference>
<dbReference type="SUPFAM" id="SSF51306">
    <property type="entry name" value="LexA/Signal peptidase"/>
    <property type="match status" value="1"/>
</dbReference>
<gene>
    <name evidence="3" type="ORF">F7D14_07150</name>
</gene>
<accession>A0A6B8M2Y9</accession>
<dbReference type="Pfam" id="PF10502">
    <property type="entry name" value="Peptidase_S26"/>
    <property type="match status" value="1"/>
</dbReference>
<dbReference type="GO" id="GO:0004252">
    <property type="term" value="F:serine-type endopeptidase activity"/>
    <property type="evidence" value="ECO:0007669"/>
    <property type="project" value="InterPro"/>
</dbReference>
<feature type="domain" description="Peptidase S26" evidence="2">
    <location>
        <begin position="6"/>
        <end position="162"/>
    </location>
</feature>
<evidence type="ECO:0000256" key="1">
    <source>
        <dbReference type="SAM" id="SignalP"/>
    </source>
</evidence>
<dbReference type="InterPro" id="IPR019533">
    <property type="entry name" value="Peptidase_S26"/>
</dbReference>
<feature type="chain" id="PRO_5025451567" evidence="1">
    <location>
        <begin position="20"/>
        <end position="166"/>
    </location>
</feature>
<dbReference type="EMBL" id="CP044331">
    <property type="protein sequence ID" value="QGM97271.1"/>
    <property type="molecule type" value="Genomic_DNA"/>
</dbReference>
<evidence type="ECO:0000259" key="2">
    <source>
        <dbReference type="Pfam" id="PF10502"/>
    </source>
</evidence>
<dbReference type="Proteomes" id="UP000422569">
    <property type="component" value="Chromosome"/>
</dbReference>
<proteinExistence type="predicted"/>
<dbReference type="Gene3D" id="2.10.109.10">
    <property type="entry name" value="Umud Fragment, subunit A"/>
    <property type="match status" value="1"/>
</dbReference>
<keyword evidence="1" id="KW-0732">Signal</keyword>
<evidence type="ECO:0000313" key="3">
    <source>
        <dbReference type="EMBL" id="QGM97271.1"/>
    </source>
</evidence>
<organism evidence="3 4">
    <name type="scientific">Methylocystis parvus</name>
    <dbReference type="NCBI Taxonomy" id="134"/>
    <lineage>
        <taxon>Bacteria</taxon>
        <taxon>Pseudomonadati</taxon>
        <taxon>Pseudomonadota</taxon>
        <taxon>Alphaproteobacteria</taxon>
        <taxon>Hyphomicrobiales</taxon>
        <taxon>Methylocystaceae</taxon>
        <taxon>Methylocystis</taxon>
    </lineage>
</organism>
<sequence length="166" mass="17786">MRTLALAFVAVCAIASTFAGNHAPLLVWNASTSAPIGYYAVRPAGALAITDLIVARPPEPLAEWLAARGYLPKSALLIKRVAALPGQKVCRTDLTISVDGSAVAEANARDHVGRDLPRWSGCFKLRPGEVFLLNWDHPASLDGRYFGVLPVDSIVGRAQPIWTEAE</sequence>
<protein>
    <submittedName>
        <fullName evidence="3">S26 family signal peptidase</fullName>
    </submittedName>
</protein>
<dbReference type="KEGG" id="mpar:F7D14_07150"/>
<reference evidence="3 4" key="1">
    <citation type="submission" date="2019-09" db="EMBL/GenBank/DDBJ databases">
        <title>Isolation and complete genome sequencing of Methylocystis species.</title>
        <authorList>
            <person name="Rumah B.L."/>
            <person name="Stead C.E."/>
            <person name="Stevens B.C."/>
            <person name="Minton N.P."/>
            <person name="Grosse-Honebrink A."/>
            <person name="Zhang Y."/>
        </authorList>
    </citation>
    <scope>NUCLEOTIDE SEQUENCE [LARGE SCALE GENOMIC DNA]</scope>
    <source>
        <strain evidence="3 4">BRCS2</strain>
    </source>
</reference>
<dbReference type="GO" id="GO:0006465">
    <property type="term" value="P:signal peptide processing"/>
    <property type="evidence" value="ECO:0007669"/>
    <property type="project" value="InterPro"/>
</dbReference>
<dbReference type="InterPro" id="IPR036286">
    <property type="entry name" value="LexA/Signal_pep-like_sf"/>
</dbReference>
<feature type="signal peptide" evidence="1">
    <location>
        <begin position="1"/>
        <end position="19"/>
    </location>
</feature>